<feature type="chain" id="PRO_5023855653" evidence="1">
    <location>
        <begin position="20"/>
        <end position="370"/>
    </location>
</feature>
<protein>
    <submittedName>
        <fullName evidence="2">Uncharacterized protein</fullName>
    </submittedName>
</protein>
<dbReference type="AlphaFoldDB" id="A0A5J6MHM6"/>
<name>A0A5J6MHM6_9PROT</name>
<dbReference type="EMBL" id="CP042906">
    <property type="protein sequence ID" value="QEX16972.1"/>
    <property type="molecule type" value="Genomic_DNA"/>
</dbReference>
<gene>
    <name evidence="2" type="ORF">FRZ44_22680</name>
</gene>
<keyword evidence="3" id="KW-1185">Reference proteome</keyword>
<accession>A0A5J6MHM6</accession>
<proteinExistence type="predicted"/>
<dbReference type="KEGG" id="htq:FRZ44_22680"/>
<evidence type="ECO:0000256" key="1">
    <source>
        <dbReference type="SAM" id="SignalP"/>
    </source>
</evidence>
<dbReference type="OrthoDB" id="1522627at2"/>
<keyword evidence="1" id="KW-0732">Signal</keyword>
<feature type="signal peptide" evidence="1">
    <location>
        <begin position="1"/>
        <end position="19"/>
    </location>
</feature>
<sequence length="370" mass="39435">MRALPTAVLLLLLSPAAQAADQFTIGHWDGTARYDESGSFVRCSMTTEFVTGEFVTFSNAKDGSFVVSFTNKHADLKRGQAESAEIIVGEYPPLPALLTNYDANTAGMTFDNPGPIYQRLRIGTRIAVNPATGESMVYPLSQVNRGLQRLLACTMREMGFANYGNQAVGDPFGAGIPVPADDGTTQTIGHGPTSTAQFRPMEPSALTDLANGLLAKAGIANARILPDAERGKLAPGFPLFWLDSDRSGGGLSGYELTPRHAPIAYLVGMTGTLTLFNDAASCRGVFDSRIEDLSGKAGFPARRIHTVCRRANPQNAYVADYMILAPDENRLLKLAVARKGLDAQEADAEVPHSDTLLTAALQTLKGAVGQ</sequence>
<evidence type="ECO:0000313" key="3">
    <source>
        <dbReference type="Proteomes" id="UP000326202"/>
    </source>
</evidence>
<evidence type="ECO:0000313" key="2">
    <source>
        <dbReference type="EMBL" id="QEX16972.1"/>
    </source>
</evidence>
<dbReference type="Proteomes" id="UP000326202">
    <property type="component" value="Chromosome"/>
</dbReference>
<dbReference type="RefSeq" id="WP_151177265.1">
    <property type="nucleotide sequence ID" value="NZ_CP042906.1"/>
</dbReference>
<organism evidence="2 3">
    <name type="scientific">Hypericibacter terrae</name>
    <dbReference type="NCBI Taxonomy" id="2602015"/>
    <lineage>
        <taxon>Bacteria</taxon>
        <taxon>Pseudomonadati</taxon>
        <taxon>Pseudomonadota</taxon>
        <taxon>Alphaproteobacteria</taxon>
        <taxon>Rhodospirillales</taxon>
        <taxon>Dongiaceae</taxon>
        <taxon>Hypericibacter</taxon>
    </lineage>
</organism>
<reference evidence="2 3" key="1">
    <citation type="submission" date="2019-08" db="EMBL/GenBank/DDBJ databases">
        <title>Hyperibacter terrae gen. nov., sp. nov. and Hyperibacter viscosus sp. nov., two new members in the family Rhodospirillaceae isolated from the rhizosphere of Hypericum perforatum.</title>
        <authorList>
            <person name="Noviana Z."/>
        </authorList>
    </citation>
    <scope>NUCLEOTIDE SEQUENCE [LARGE SCALE GENOMIC DNA]</scope>
    <source>
        <strain evidence="2 3">R5913</strain>
    </source>
</reference>